<dbReference type="GO" id="GO:0047964">
    <property type="term" value="F:glyoxylate reductase (NADH) activity"/>
    <property type="evidence" value="ECO:0007669"/>
    <property type="project" value="UniProtKB-EC"/>
</dbReference>
<evidence type="ECO:0000256" key="3">
    <source>
        <dbReference type="ARBA" id="ARBA00023027"/>
    </source>
</evidence>
<gene>
    <name evidence="7" type="primary">gyaR</name>
    <name evidence="7" type="ORF">MES5069_650033</name>
</gene>
<comment type="similarity">
    <text evidence="1 4">Belongs to the D-isomer specific 2-hydroxyacid dehydrogenase family.</text>
</comment>
<evidence type="ECO:0000256" key="2">
    <source>
        <dbReference type="ARBA" id="ARBA00023002"/>
    </source>
</evidence>
<proteinExistence type="inferred from homology"/>
<dbReference type="PROSITE" id="PS00671">
    <property type="entry name" value="D_2_HYDROXYACID_DH_3"/>
    <property type="match status" value="1"/>
</dbReference>
<evidence type="ECO:0000256" key="1">
    <source>
        <dbReference type="ARBA" id="ARBA00005854"/>
    </source>
</evidence>
<feature type="domain" description="D-isomer specific 2-hydroxyacid dehydrogenase NAD-binding" evidence="6">
    <location>
        <begin position="111"/>
        <end position="283"/>
    </location>
</feature>
<dbReference type="InterPro" id="IPR006139">
    <property type="entry name" value="D-isomer_2_OHA_DH_cat_dom"/>
</dbReference>
<dbReference type="Gene3D" id="3.40.50.720">
    <property type="entry name" value="NAD(P)-binding Rossmann-like Domain"/>
    <property type="match status" value="2"/>
</dbReference>
<dbReference type="PANTHER" id="PTHR42789:SF1">
    <property type="entry name" value="D-ISOMER SPECIFIC 2-HYDROXYACID DEHYDROGENASE FAMILY PROTEIN (AFU_ORTHOLOGUE AFUA_6G10090)"/>
    <property type="match status" value="1"/>
</dbReference>
<dbReference type="Pfam" id="PF02826">
    <property type="entry name" value="2-Hacid_dh_C"/>
    <property type="match status" value="1"/>
</dbReference>
<organism evidence="7 8">
    <name type="scientific">Mesorhizobium escarrei</name>
    <dbReference type="NCBI Taxonomy" id="666018"/>
    <lineage>
        <taxon>Bacteria</taxon>
        <taxon>Pseudomonadati</taxon>
        <taxon>Pseudomonadota</taxon>
        <taxon>Alphaproteobacteria</taxon>
        <taxon>Hyphomicrobiales</taxon>
        <taxon>Phyllobacteriaceae</taxon>
        <taxon>Mesorhizobium</taxon>
    </lineage>
</organism>
<comment type="caution">
    <text evidence="7">The sequence shown here is derived from an EMBL/GenBank/DDBJ whole genome shotgun (WGS) entry which is preliminary data.</text>
</comment>
<dbReference type="RefSeq" id="WP_254021516.1">
    <property type="nucleotide sequence ID" value="NZ_CAKXZT010000163.1"/>
</dbReference>
<evidence type="ECO:0000313" key="8">
    <source>
        <dbReference type="Proteomes" id="UP001153050"/>
    </source>
</evidence>
<dbReference type="CDD" id="cd12172">
    <property type="entry name" value="PGDH_like_2"/>
    <property type="match status" value="1"/>
</dbReference>
<accession>A0ABM9EFE4</accession>
<dbReference type="InterPro" id="IPR006140">
    <property type="entry name" value="D-isomer_DH_NAD-bd"/>
</dbReference>
<dbReference type="Proteomes" id="UP001153050">
    <property type="component" value="Unassembled WGS sequence"/>
</dbReference>
<name>A0ABM9EFE4_9HYPH</name>
<keyword evidence="2 4" id="KW-0560">Oxidoreductase</keyword>
<dbReference type="SUPFAM" id="SSF52283">
    <property type="entry name" value="Formate/glycerate dehydrogenase catalytic domain-like"/>
    <property type="match status" value="1"/>
</dbReference>
<evidence type="ECO:0000259" key="5">
    <source>
        <dbReference type="Pfam" id="PF00389"/>
    </source>
</evidence>
<dbReference type="InterPro" id="IPR036291">
    <property type="entry name" value="NAD(P)-bd_dom_sf"/>
</dbReference>
<dbReference type="EC" id="1.1.1.26" evidence="7"/>
<protein>
    <submittedName>
        <fullName evidence="7">Glyoxylate reductase</fullName>
        <ecNumber evidence="7">1.1.1.26</ecNumber>
    </submittedName>
</protein>
<evidence type="ECO:0000256" key="4">
    <source>
        <dbReference type="RuleBase" id="RU003719"/>
    </source>
</evidence>
<dbReference type="PROSITE" id="PS00670">
    <property type="entry name" value="D_2_HYDROXYACID_DH_2"/>
    <property type="match status" value="1"/>
</dbReference>
<dbReference type="EMBL" id="CAKXZT010000163">
    <property type="protein sequence ID" value="CAH2408069.1"/>
    <property type="molecule type" value="Genomic_DNA"/>
</dbReference>
<evidence type="ECO:0000259" key="6">
    <source>
        <dbReference type="Pfam" id="PF02826"/>
    </source>
</evidence>
<keyword evidence="3" id="KW-0520">NAD</keyword>
<reference evidence="7 8" key="1">
    <citation type="submission" date="2022-03" db="EMBL/GenBank/DDBJ databases">
        <authorList>
            <person name="Brunel B."/>
        </authorList>
    </citation>
    <scope>NUCLEOTIDE SEQUENCE [LARGE SCALE GENOMIC DNA]</scope>
    <source>
        <strain evidence="7">STM5069sample</strain>
    </source>
</reference>
<evidence type="ECO:0000313" key="7">
    <source>
        <dbReference type="EMBL" id="CAH2408069.1"/>
    </source>
</evidence>
<dbReference type="InterPro" id="IPR050857">
    <property type="entry name" value="D-2-hydroxyacid_DH"/>
</dbReference>
<feature type="domain" description="D-isomer specific 2-hydroxyacid dehydrogenase catalytic" evidence="5">
    <location>
        <begin position="19"/>
        <end position="315"/>
    </location>
</feature>
<keyword evidence="8" id="KW-1185">Reference proteome</keyword>
<dbReference type="PANTHER" id="PTHR42789">
    <property type="entry name" value="D-ISOMER SPECIFIC 2-HYDROXYACID DEHYDROGENASE FAMILY PROTEIN (AFU_ORTHOLOGUE AFUA_6G10090)"/>
    <property type="match status" value="1"/>
</dbReference>
<dbReference type="SUPFAM" id="SSF51735">
    <property type="entry name" value="NAD(P)-binding Rossmann-fold domains"/>
    <property type="match status" value="1"/>
</dbReference>
<dbReference type="InterPro" id="IPR029753">
    <property type="entry name" value="D-isomer_DH_CS"/>
</dbReference>
<dbReference type="Pfam" id="PF00389">
    <property type="entry name" value="2-Hacid_dh"/>
    <property type="match status" value="1"/>
</dbReference>
<sequence>MKIFVSWPGYDPEDEQTGRRLVEAGHELVLAPKLRARTEEDVVRLADGCTGAIVSTDPFTAEVLGALPSLRIIARVGVGFDSIDRAAADAHGVAISITPGMNAETVADHTLALILALVRKVPQQDASVKAGRWERVGPFTPSELPGKTVGLIGAGTIGRAVARRLAGFGVSICYFDQLVDDFPGATKLASLTDLYARCDIISLHVPLLDETRHLIDAAAIATMKPSALIINTARGPVVDQEALFVALKSGQIAGAALDVFEAEPPDPQAFDGVPNLVCAAHMGGISRESVARMTASATQSILDVLAGSMPETVVNRQTLRIPV</sequence>